<evidence type="ECO:0000313" key="2">
    <source>
        <dbReference type="Proteomes" id="UP001235547"/>
    </source>
</evidence>
<dbReference type="Proteomes" id="UP001235547">
    <property type="component" value="Chromosome 1"/>
</dbReference>
<proteinExistence type="predicted"/>
<gene>
    <name evidence="1" type="ORF">PYH38_004213</name>
</gene>
<accession>A0ABY8CTL4</accession>
<dbReference type="RefSeq" id="WP_280732746.1">
    <property type="nucleotide sequence ID" value="NZ_CP120368.1"/>
</dbReference>
<keyword evidence="2" id="KW-1185">Reference proteome</keyword>
<reference evidence="1 2" key="1">
    <citation type="submission" date="2023-03" db="EMBL/GenBank/DDBJ databases">
        <authorList>
            <person name="Kaur S."/>
            <person name="Espinosa-Saiz D."/>
            <person name="Velazquez E."/>
            <person name="Menendez E."/>
            <person name="diCenzo G.C."/>
        </authorList>
    </citation>
    <scope>NUCLEOTIDE SEQUENCE [LARGE SCALE GENOMIC DNA]</scope>
    <source>
        <strain evidence="1 2">LMG 27395</strain>
    </source>
</reference>
<evidence type="ECO:0000313" key="1">
    <source>
        <dbReference type="EMBL" id="WEX81996.1"/>
    </source>
</evidence>
<organism evidence="1 2">
    <name type="scientific">Sinorhizobium numidicum</name>
    <dbReference type="NCBI Taxonomy" id="680248"/>
    <lineage>
        <taxon>Bacteria</taxon>
        <taxon>Pseudomonadati</taxon>
        <taxon>Pseudomonadota</taxon>
        <taxon>Alphaproteobacteria</taxon>
        <taxon>Hyphomicrobiales</taxon>
        <taxon>Rhizobiaceae</taxon>
        <taxon>Sinorhizobium/Ensifer group</taxon>
        <taxon>Sinorhizobium</taxon>
    </lineage>
</organism>
<protein>
    <submittedName>
        <fullName evidence="1">Uncharacterized protein</fullName>
    </submittedName>
</protein>
<name>A0ABY8CTL4_9HYPH</name>
<sequence length="62" mass="6772">MTDHRPQPHCPSMAVEASTPGITKCFQAQSKKQLIAAASIGARGEIRERFLAKYLAALIFVD</sequence>
<dbReference type="EMBL" id="CP120371">
    <property type="protein sequence ID" value="WEX81996.1"/>
    <property type="molecule type" value="Genomic_DNA"/>
</dbReference>